<dbReference type="Pfam" id="PF12680">
    <property type="entry name" value="SnoaL_2"/>
    <property type="match status" value="1"/>
</dbReference>
<dbReference type="AlphaFoldDB" id="A0A1A3NND0"/>
<comment type="caution">
    <text evidence="2">The sequence shown here is derived from an EMBL/GenBank/DDBJ whole genome shotgun (WGS) entry which is preliminary data.</text>
</comment>
<proteinExistence type="predicted"/>
<keyword evidence="2" id="KW-0378">Hydrolase</keyword>
<dbReference type="InterPro" id="IPR032710">
    <property type="entry name" value="NTF2-like_dom_sf"/>
</dbReference>
<dbReference type="Gene3D" id="3.10.450.50">
    <property type="match status" value="1"/>
</dbReference>
<sequence length="129" mass="14449">MTENVIETDPDAVVKDFCRLWLTGDTDAIVESFTEDAVYHNIPMSPLTGRAEIRNFLEGFLAGFDGVDFRVHRQVSQGNTVMNERTDVLRKKDGGEVPLPVMGVFEVRDGKIAAWRDYFDMGTITAAFS</sequence>
<dbReference type="InterPro" id="IPR037401">
    <property type="entry name" value="SnoaL-like"/>
</dbReference>
<name>A0A1A3NND0_MYCAS</name>
<dbReference type="RefSeq" id="WP_065145784.1">
    <property type="nucleotide sequence ID" value="NZ_LZLS01000184.1"/>
</dbReference>
<dbReference type="SUPFAM" id="SSF54427">
    <property type="entry name" value="NTF2-like"/>
    <property type="match status" value="1"/>
</dbReference>
<feature type="domain" description="SnoaL-like" evidence="1">
    <location>
        <begin position="14"/>
        <end position="115"/>
    </location>
</feature>
<accession>A0A1A3NND0</accession>
<evidence type="ECO:0000259" key="1">
    <source>
        <dbReference type="Pfam" id="PF12680"/>
    </source>
</evidence>
<dbReference type="EMBL" id="LZLS01000184">
    <property type="protein sequence ID" value="OBK22850.1"/>
    <property type="molecule type" value="Genomic_DNA"/>
</dbReference>
<dbReference type="OrthoDB" id="9781757at2"/>
<organism evidence="2 3">
    <name type="scientific">Mycobacterium asiaticum</name>
    <dbReference type="NCBI Taxonomy" id="1790"/>
    <lineage>
        <taxon>Bacteria</taxon>
        <taxon>Bacillati</taxon>
        <taxon>Actinomycetota</taxon>
        <taxon>Actinomycetes</taxon>
        <taxon>Mycobacteriales</taxon>
        <taxon>Mycobacteriaceae</taxon>
        <taxon>Mycobacterium</taxon>
    </lineage>
</organism>
<dbReference type="Proteomes" id="UP000093928">
    <property type="component" value="Unassembled WGS sequence"/>
</dbReference>
<evidence type="ECO:0000313" key="3">
    <source>
        <dbReference type="Proteomes" id="UP000093928"/>
    </source>
</evidence>
<reference evidence="2 3" key="1">
    <citation type="submission" date="2016-06" db="EMBL/GenBank/DDBJ databases">
        <authorList>
            <person name="Kjaerup R.B."/>
            <person name="Dalgaard T.S."/>
            <person name="Juul-Madsen H.R."/>
        </authorList>
    </citation>
    <scope>NUCLEOTIDE SEQUENCE [LARGE SCALE GENOMIC DNA]</scope>
    <source>
        <strain evidence="2 3">1165133.8</strain>
    </source>
</reference>
<evidence type="ECO:0000313" key="2">
    <source>
        <dbReference type="EMBL" id="OBK22850.1"/>
    </source>
</evidence>
<dbReference type="GO" id="GO:0016787">
    <property type="term" value="F:hydrolase activity"/>
    <property type="evidence" value="ECO:0007669"/>
    <property type="project" value="UniProtKB-KW"/>
</dbReference>
<gene>
    <name evidence="2" type="ORF">A5634_06610</name>
</gene>
<protein>
    <submittedName>
        <fullName evidence="2">Limonene-1,2-epoxide hydrolase</fullName>
    </submittedName>
</protein>